<dbReference type="Gene3D" id="3.90.1530.30">
    <property type="match status" value="1"/>
</dbReference>
<dbReference type="InterPro" id="IPR036086">
    <property type="entry name" value="ParB/Sulfiredoxin_sf"/>
</dbReference>
<keyword evidence="3" id="KW-1185">Reference proteome</keyword>
<dbReference type="SUPFAM" id="SSF110849">
    <property type="entry name" value="ParB/Sulfiredoxin"/>
    <property type="match status" value="1"/>
</dbReference>
<dbReference type="Proteomes" id="UP000700732">
    <property type="component" value="Unassembled WGS sequence"/>
</dbReference>
<evidence type="ECO:0000256" key="1">
    <source>
        <dbReference type="SAM" id="MobiDB-lite"/>
    </source>
</evidence>
<accession>A0ABR6WDL5</accession>
<evidence type="ECO:0000313" key="3">
    <source>
        <dbReference type="Proteomes" id="UP000700732"/>
    </source>
</evidence>
<dbReference type="EMBL" id="VFIA01000037">
    <property type="protein sequence ID" value="MBC3794095.1"/>
    <property type="molecule type" value="Genomic_DNA"/>
</dbReference>
<evidence type="ECO:0008006" key="4">
    <source>
        <dbReference type="Google" id="ProtNLM"/>
    </source>
</evidence>
<organism evidence="2 3">
    <name type="scientific">Spirosoma utsteinense</name>
    <dbReference type="NCBI Taxonomy" id="2585773"/>
    <lineage>
        <taxon>Bacteria</taxon>
        <taxon>Pseudomonadati</taxon>
        <taxon>Bacteroidota</taxon>
        <taxon>Cytophagia</taxon>
        <taxon>Cytophagales</taxon>
        <taxon>Cytophagaceae</taxon>
        <taxon>Spirosoma</taxon>
    </lineage>
</organism>
<proteinExistence type="predicted"/>
<feature type="region of interest" description="Disordered" evidence="1">
    <location>
        <begin position="148"/>
        <end position="167"/>
    </location>
</feature>
<dbReference type="RefSeq" id="WP_186740170.1">
    <property type="nucleotide sequence ID" value="NZ_VFIA01000037.1"/>
</dbReference>
<comment type="caution">
    <text evidence="2">The sequence shown here is derived from an EMBL/GenBank/DDBJ whole genome shotgun (WGS) entry which is preliminary data.</text>
</comment>
<gene>
    <name evidence="2" type="ORF">FH603_4622</name>
</gene>
<protein>
    <recommendedName>
        <fullName evidence="4">ParB/Sulfiredoxin domain-containing protein</fullName>
    </recommendedName>
</protein>
<evidence type="ECO:0000313" key="2">
    <source>
        <dbReference type="EMBL" id="MBC3794095.1"/>
    </source>
</evidence>
<name>A0ABR6WDL5_9BACT</name>
<reference evidence="2 3" key="1">
    <citation type="submission" date="2019-06" db="EMBL/GenBank/DDBJ databases">
        <title>Spirosoma utsteinense sp. nov. isolated from Antarctic ice-free soils.</title>
        <authorList>
            <person name="Tahon G."/>
        </authorList>
    </citation>
    <scope>NUCLEOTIDE SEQUENCE [LARGE SCALE GENOMIC DNA]</scope>
    <source>
        <strain evidence="2 3">LMG 31447</strain>
    </source>
</reference>
<sequence>MKKYMESLSTKKIIKDQSLLGHEDIRHKIRILPELQAFIPPLLPDELKQLESNIRKDGCREALLVWPTTEGVVSNSDSTTPLYVLVDGHNRYGICQRNGVDFRVNLVDFDSLEAVRNFMLDNQLGRRNLTPEQTSYLRGLRYLGEKGQRGKYDRQATSLDLDPDTDHKGQNVLYDLDSSESSEIASNGSKSKKGISTAEVLAKQFSVNEKTIKRDAEFAAGLEKLTPALKAEVLAGKSGIKKAVIQQLAKSDAPTGSISSPDTILSPLPAGLPVKAGRVGKPDALQKKLRSLVDLLDSPPTNLLTLCDDIIACATKLKNTVSENH</sequence>